<evidence type="ECO:0000256" key="6">
    <source>
        <dbReference type="ARBA" id="ARBA00023242"/>
    </source>
</evidence>
<feature type="compositionally biased region" description="Polar residues" evidence="8">
    <location>
        <begin position="223"/>
        <end position="232"/>
    </location>
</feature>
<protein>
    <recommendedName>
        <fullName evidence="4">Nucleolar protein 12</fullName>
    </recommendedName>
</protein>
<dbReference type="OrthoDB" id="442677at2759"/>
<evidence type="ECO:0000313" key="11">
    <source>
        <dbReference type="Proteomes" id="UP000006352"/>
    </source>
</evidence>
<dbReference type="Gene3D" id="3.30.70.330">
    <property type="match status" value="1"/>
</dbReference>
<feature type="compositionally biased region" description="Basic and acidic residues" evidence="8">
    <location>
        <begin position="540"/>
        <end position="568"/>
    </location>
</feature>
<comment type="subcellular location">
    <subcellularLocation>
        <location evidence="2">Nucleus</location>
        <location evidence="2">Nucleolus</location>
    </subcellularLocation>
</comment>
<feature type="compositionally biased region" description="Basic and acidic residues" evidence="8">
    <location>
        <begin position="244"/>
        <end position="257"/>
    </location>
</feature>
<keyword evidence="5 7" id="KW-0694">RNA-binding</keyword>
<dbReference type="GO" id="GO:0000463">
    <property type="term" value="P:maturation of LSU-rRNA from tricistronic rRNA transcript (SSU-rRNA, 5.8S rRNA, LSU-rRNA)"/>
    <property type="evidence" value="ECO:0007669"/>
    <property type="project" value="TreeGrafter"/>
</dbReference>
<dbReference type="HOGENOM" id="CLU_018832_0_0_1"/>
<comment type="function">
    <text evidence="1">Involved in pre-25S rRNA processing.</text>
</comment>
<dbReference type="Proteomes" id="UP000006352">
    <property type="component" value="Unassembled WGS sequence"/>
</dbReference>
<dbReference type="GO" id="GO:0005730">
    <property type="term" value="C:nucleolus"/>
    <property type="evidence" value="ECO:0007669"/>
    <property type="project" value="UniProtKB-SubCell"/>
</dbReference>
<feature type="compositionally biased region" description="Basic and acidic residues" evidence="8">
    <location>
        <begin position="92"/>
        <end position="112"/>
    </location>
</feature>
<organism evidence="10 11">
    <name type="scientific">Fibroporia radiculosa</name>
    <dbReference type="NCBI Taxonomy" id="599839"/>
    <lineage>
        <taxon>Eukaryota</taxon>
        <taxon>Fungi</taxon>
        <taxon>Dikarya</taxon>
        <taxon>Basidiomycota</taxon>
        <taxon>Agaricomycotina</taxon>
        <taxon>Agaricomycetes</taxon>
        <taxon>Polyporales</taxon>
        <taxon>Fibroporiaceae</taxon>
        <taxon>Fibroporia</taxon>
    </lineage>
</organism>
<dbReference type="GeneID" id="24096079"/>
<keyword evidence="6" id="KW-0539">Nucleus</keyword>
<evidence type="ECO:0000313" key="10">
    <source>
        <dbReference type="EMBL" id="CCM01168.1"/>
    </source>
</evidence>
<evidence type="ECO:0000256" key="1">
    <source>
        <dbReference type="ARBA" id="ARBA00002475"/>
    </source>
</evidence>
<sequence>MTLSSFLLGAEKRIVIDKGLDAIFNSTTGSPMSTRATSASEHGASSGKRKMPSNNTDVKPKRHRTGKDEEPELSSNTTNPVVKLTEDLSNLDSERASERESRSSASTHHDAEVPTPHIAALANGSGSYPSNSDDEGDMSQLVHESLIKKVKGVHGVKAKYIPENESSEQRDARTIFVGNVPVEITKSRPFQKQFKRHILSQVPDAQIESVRFRSVAFQNPTSKLPTLDSVSSKKLVPNPHSAHGGKEGRQHDRERAASWRSRKAGDEEEPGSVKSFLTPKEKKRVAFIKHEIHSGVDAVNAYVVFAHAPPAPSARAANVPPPRPIMDPYEAASLAAERCDRTVFMDRTIRVDRVGKGHEEDSHNTEGSLIGDPKATVFVGNLDFGSKEEDLRVFFEGLVIAERGSPTAVAEAESEDEDLDDDEDERVIHTSKDDQRNRQQTWVKRVRIVRDKDTQLGKGFAYVQFVDQECVDEILALEQDRLKFAKRKLRVQRCKSAPGGVKVTSKKSRPPAATAAKSSAYNRPQMSSGGPTHGAPLPKGDSELGRKISHLPKEERKKAKAADADRVARRLAKKKAKLLAEKGVKPRTDRERVRKRPGERKGSDTRSKRKGRVRSGKALGKMNIKK</sequence>
<reference evidence="10 11" key="1">
    <citation type="journal article" date="2012" name="Appl. Environ. Microbiol.">
        <title>Short-read sequencing for genomic analysis of the brown rot fungus Fibroporia radiculosa.</title>
        <authorList>
            <person name="Tang J.D."/>
            <person name="Perkins A.D."/>
            <person name="Sonstegard T.S."/>
            <person name="Schroeder S.G."/>
            <person name="Burgess S.C."/>
            <person name="Diehl S.V."/>
        </authorList>
    </citation>
    <scope>NUCLEOTIDE SEQUENCE [LARGE SCALE GENOMIC DNA]</scope>
    <source>
        <strain evidence="10 11">TFFH 294</strain>
    </source>
</reference>
<dbReference type="PROSITE" id="PS50102">
    <property type="entry name" value="RRM"/>
    <property type="match status" value="1"/>
</dbReference>
<dbReference type="EMBL" id="HE797022">
    <property type="protein sequence ID" value="CCM01168.1"/>
    <property type="molecule type" value="Genomic_DNA"/>
</dbReference>
<dbReference type="PANTHER" id="PTHR23236:SF25">
    <property type="entry name" value="RNA-BINDING PROTEIN 34"/>
    <property type="match status" value="1"/>
</dbReference>
<dbReference type="SMART" id="SM00360">
    <property type="entry name" value="RRM"/>
    <property type="match status" value="1"/>
</dbReference>
<evidence type="ECO:0000256" key="2">
    <source>
        <dbReference type="ARBA" id="ARBA00004604"/>
    </source>
</evidence>
<dbReference type="InterPro" id="IPR012677">
    <property type="entry name" value="Nucleotide-bd_a/b_plait_sf"/>
</dbReference>
<evidence type="ECO:0000256" key="4">
    <source>
        <dbReference type="ARBA" id="ARBA00015520"/>
    </source>
</evidence>
<feature type="compositionally biased region" description="Polar residues" evidence="8">
    <location>
        <begin position="516"/>
        <end position="530"/>
    </location>
</feature>
<name>J4G4L2_9APHY</name>
<evidence type="ECO:0000256" key="8">
    <source>
        <dbReference type="SAM" id="MobiDB-lite"/>
    </source>
</evidence>
<evidence type="ECO:0000259" key="9">
    <source>
        <dbReference type="PROSITE" id="PS50102"/>
    </source>
</evidence>
<dbReference type="SUPFAM" id="SSF54928">
    <property type="entry name" value="RNA-binding domain, RBD"/>
    <property type="match status" value="1"/>
</dbReference>
<keyword evidence="11" id="KW-1185">Reference proteome</keyword>
<dbReference type="AlphaFoldDB" id="J4G4L2"/>
<feature type="region of interest" description="Disordered" evidence="8">
    <location>
        <begin position="223"/>
        <end position="274"/>
    </location>
</feature>
<evidence type="ECO:0000256" key="7">
    <source>
        <dbReference type="PROSITE-ProRule" id="PRU00176"/>
    </source>
</evidence>
<feature type="region of interest" description="Disordered" evidence="8">
    <location>
        <begin position="26"/>
        <end position="137"/>
    </location>
</feature>
<dbReference type="STRING" id="599839.J4G4L2"/>
<dbReference type="InterPro" id="IPR035979">
    <property type="entry name" value="RBD_domain_sf"/>
</dbReference>
<feature type="compositionally biased region" description="Polar residues" evidence="8">
    <location>
        <begin position="26"/>
        <end position="40"/>
    </location>
</feature>
<feature type="region of interest" description="Disordered" evidence="8">
    <location>
        <begin position="495"/>
        <end position="626"/>
    </location>
</feature>
<dbReference type="PANTHER" id="PTHR23236">
    <property type="entry name" value="EUKARYOTIC TRANSLATION INITIATION FACTOR 4B/4H"/>
    <property type="match status" value="1"/>
</dbReference>
<accession>J4G4L2</accession>
<feature type="compositionally biased region" description="Basic and acidic residues" evidence="8">
    <location>
        <begin position="578"/>
        <end position="592"/>
    </location>
</feature>
<dbReference type="InterPro" id="IPR000504">
    <property type="entry name" value="RRM_dom"/>
</dbReference>
<proteinExistence type="inferred from homology"/>
<gene>
    <name evidence="10" type="ORF">FIBRA_03216</name>
</gene>
<dbReference type="FunCoup" id="J4G4L2">
    <property type="interactions" value="275"/>
</dbReference>
<evidence type="ECO:0000256" key="3">
    <source>
        <dbReference type="ARBA" id="ARBA00007077"/>
    </source>
</evidence>
<evidence type="ECO:0000256" key="5">
    <source>
        <dbReference type="ARBA" id="ARBA00022884"/>
    </source>
</evidence>
<dbReference type="GO" id="GO:0019843">
    <property type="term" value="F:rRNA binding"/>
    <property type="evidence" value="ECO:0007669"/>
    <property type="project" value="TreeGrafter"/>
</dbReference>
<dbReference type="InParanoid" id="J4G4L2"/>
<feature type="domain" description="RRM" evidence="9">
    <location>
        <begin position="375"/>
        <end position="496"/>
    </location>
</feature>
<dbReference type="RefSeq" id="XP_012180451.1">
    <property type="nucleotide sequence ID" value="XM_012325061.1"/>
</dbReference>
<comment type="similarity">
    <text evidence="3">Belongs to the RRM RBM34 family.</text>
</comment>